<organism evidence="2 3">
    <name type="scientific">Listeria booriae</name>
    <dbReference type="NCBI Taxonomy" id="1552123"/>
    <lineage>
        <taxon>Bacteria</taxon>
        <taxon>Bacillati</taxon>
        <taxon>Bacillota</taxon>
        <taxon>Bacilli</taxon>
        <taxon>Bacillales</taxon>
        <taxon>Listeriaceae</taxon>
        <taxon>Listeria</taxon>
    </lineage>
</organism>
<evidence type="ECO:0000256" key="1">
    <source>
        <dbReference type="ARBA" id="ARBA00023159"/>
    </source>
</evidence>
<dbReference type="Gene3D" id="2.60.120.10">
    <property type="entry name" value="Jelly Rolls"/>
    <property type="match status" value="1"/>
</dbReference>
<sequence>MEGVIDVNGLMELYEKKEVEQLFNEKKLIDLLMNAHRVIPKEKKVNKNQVLMEEGEKNELVFYIKQGIVGFKKYDTFLNFSKEAHFVGLETFLFNDIQPYTVMALEKLEVLVFKKVEILDLLMAMQEGWLYLYLLNKEEKNKIQKSCSYLHLKGNQRSKKMLMELAKDFGISDGDAVALPKCFGKKCVTNYLGLSFNTGKSLFEKFRREGFLLPADQESFFRINKENF</sequence>
<reference evidence="2 3" key="1">
    <citation type="submission" date="2020-03" db="EMBL/GenBank/DDBJ databases">
        <title>Soil Listeria distribution.</title>
        <authorList>
            <person name="Liao J."/>
            <person name="Wiedmann M."/>
        </authorList>
    </citation>
    <scope>NUCLEOTIDE SEQUENCE [LARGE SCALE GENOMIC DNA]</scope>
    <source>
        <strain evidence="2 3">FSL L7-0360</strain>
    </source>
</reference>
<keyword evidence="1" id="KW-0010">Activator</keyword>
<dbReference type="SUPFAM" id="SSF51206">
    <property type="entry name" value="cAMP-binding domain-like"/>
    <property type="match status" value="1"/>
</dbReference>
<dbReference type="InterPro" id="IPR014710">
    <property type="entry name" value="RmlC-like_jellyroll"/>
</dbReference>
<gene>
    <name evidence="2" type="ORF">HCB06_06980</name>
</gene>
<dbReference type="EMBL" id="JAARXI010000003">
    <property type="protein sequence ID" value="MBC2116365.1"/>
    <property type="molecule type" value="Genomic_DNA"/>
</dbReference>
<accession>A0A7X1CYQ7</accession>
<dbReference type="InterPro" id="IPR000595">
    <property type="entry name" value="cNMP-bd_dom"/>
</dbReference>
<evidence type="ECO:0000313" key="3">
    <source>
        <dbReference type="Proteomes" id="UP000529446"/>
    </source>
</evidence>
<dbReference type="RefSeq" id="WP_077916750.1">
    <property type="nucleotide sequence ID" value="NZ_JAARWV010000008.1"/>
</dbReference>
<comment type="caution">
    <text evidence="2">The sequence shown here is derived from an EMBL/GenBank/DDBJ whole genome shotgun (WGS) entry which is preliminary data.</text>
</comment>
<dbReference type="Pfam" id="PF00027">
    <property type="entry name" value="cNMP_binding"/>
    <property type="match status" value="1"/>
</dbReference>
<dbReference type="PROSITE" id="PS50042">
    <property type="entry name" value="CNMP_BINDING_3"/>
    <property type="match status" value="1"/>
</dbReference>
<dbReference type="AlphaFoldDB" id="A0A7X1CYQ7"/>
<evidence type="ECO:0000313" key="2">
    <source>
        <dbReference type="EMBL" id="MBC2116365.1"/>
    </source>
</evidence>
<dbReference type="CDD" id="cd00038">
    <property type="entry name" value="CAP_ED"/>
    <property type="match status" value="1"/>
</dbReference>
<name>A0A7X1CYQ7_9LIST</name>
<dbReference type="Proteomes" id="UP000529446">
    <property type="component" value="Unassembled WGS sequence"/>
</dbReference>
<proteinExistence type="predicted"/>
<protein>
    <submittedName>
        <fullName evidence="2">Crp/Fnr family transcriptional regulator</fullName>
    </submittedName>
</protein>
<dbReference type="InterPro" id="IPR018490">
    <property type="entry name" value="cNMP-bd_dom_sf"/>
</dbReference>